<feature type="chain" id="PRO_5039567616" evidence="1">
    <location>
        <begin position="23"/>
        <end position="509"/>
    </location>
</feature>
<name>A0A841C0Z8_9ACTN</name>
<evidence type="ECO:0000313" key="2">
    <source>
        <dbReference type="EMBL" id="MBB5873536.1"/>
    </source>
</evidence>
<dbReference type="EMBL" id="JACHMN010000003">
    <property type="protein sequence ID" value="MBB5873536.1"/>
    <property type="molecule type" value="Genomic_DNA"/>
</dbReference>
<dbReference type="NCBIfam" id="TIGR02913">
    <property type="entry name" value="HAF_rpt"/>
    <property type="match status" value="1"/>
</dbReference>
<dbReference type="Gene3D" id="2.60.120.430">
    <property type="entry name" value="Galactose-binding lectin"/>
    <property type="match status" value="1"/>
</dbReference>
<dbReference type="InterPro" id="IPR014262">
    <property type="entry name" value="HAF_rpt"/>
</dbReference>
<dbReference type="SUPFAM" id="SSF49785">
    <property type="entry name" value="Galactose-binding domain-like"/>
    <property type="match status" value="1"/>
</dbReference>
<accession>A0A841C0Z8</accession>
<dbReference type="Proteomes" id="UP000587527">
    <property type="component" value="Unassembled WGS sequence"/>
</dbReference>
<proteinExistence type="predicted"/>
<keyword evidence="3" id="KW-1185">Reference proteome</keyword>
<evidence type="ECO:0000313" key="3">
    <source>
        <dbReference type="Proteomes" id="UP000587527"/>
    </source>
</evidence>
<protein>
    <submittedName>
        <fullName evidence="2">Putative HAF family extracellular repeat protein</fullName>
    </submittedName>
</protein>
<feature type="signal peptide" evidence="1">
    <location>
        <begin position="1"/>
        <end position="22"/>
    </location>
</feature>
<gene>
    <name evidence="2" type="ORF">F4553_006970</name>
</gene>
<reference evidence="2 3" key="1">
    <citation type="submission" date="2020-08" db="EMBL/GenBank/DDBJ databases">
        <title>Sequencing the genomes of 1000 actinobacteria strains.</title>
        <authorList>
            <person name="Klenk H.-P."/>
        </authorList>
    </citation>
    <scope>NUCLEOTIDE SEQUENCE [LARGE SCALE GENOMIC DNA]</scope>
    <source>
        <strain evidence="2 3">DSM 45362</strain>
    </source>
</reference>
<organism evidence="2 3">
    <name type="scientific">Allocatelliglobosispora scoriae</name>
    <dbReference type="NCBI Taxonomy" id="643052"/>
    <lineage>
        <taxon>Bacteria</taxon>
        <taxon>Bacillati</taxon>
        <taxon>Actinomycetota</taxon>
        <taxon>Actinomycetes</taxon>
        <taxon>Micromonosporales</taxon>
        <taxon>Micromonosporaceae</taxon>
        <taxon>Allocatelliglobosispora</taxon>
    </lineage>
</organism>
<comment type="caution">
    <text evidence="2">The sequence shown here is derived from an EMBL/GenBank/DDBJ whole genome shotgun (WGS) entry which is preliminary data.</text>
</comment>
<dbReference type="RefSeq" id="WP_184844875.1">
    <property type="nucleotide sequence ID" value="NZ_JACHMN010000003.1"/>
</dbReference>
<dbReference type="AlphaFoldDB" id="A0A841C0Z8"/>
<evidence type="ECO:0000256" key="1">
    <source>
        <dbReference type="SAM" id="SignalP"/>
    </source>
</evidence>
<dbReference type="InterPro" id="IPR008979">
    <property type="entry name" value="Galactose-bd-like_sf"/>
</dbReference>
<keyword evidence="1" id="KW-0732">Signal</keyword>
<sequence length="509" mass="51884">MLRLIRPTLAAALVAAALPVLAASPAAAAFPSRYTITDLGTLGTASFAQSTALGINNAGTVVGVTSVGSGYASHAFRWASGVMTDLGTNPGGDSSYATSINDTGTVAGVSDRQSGGYGYPVRWSASGAITDLGGPVVNRLGVANGINASGQIAGGQRPADSSGSPVAMVYNPDGSSVLLGSPPESLGAATGINALGHAVGSPGFLWHDGVLESLPGLRYYSGDLVTATAINVRDQIVGAAPIGDYATHATLWPGADLAQTPVATDIGTIDGIAYSTAKAINASGQVVGTVDPMCQPCPAPRAWVWQAGSTITALDTLIPAGTGWTLQQANGINDRGQIVGRGLVNGKYHAYLLTPRFAATVNFQPASAAVPTGYLADTGAVFGARTGGLSYGWTSDDTAFTRDRNSVRAADQRYDTLIHSQHPTSANAWEIAVPNGTYLVHVASGDPDYTDSVHRIAVEGVLTVSGTPTSTARWVERSVIVTVTDGRLTIGNATGGSNNKLSYVDIVNL</sequence>